<feature type="transmembrane region" description="Helical" evidence="11">
    <location>
        <begin position="183"/>
        <end position="206"/>
    </location>
</feature>
<keyword evidence="4" id="KW-1003">Cell membrane</keyword>
<proteinExistence type="predicted"/>
<reference evidence="13" key="1">
    <citation type="submission" date="2016-06" db="EMBL/GenBank/DDBJ databases">
        <authorList>
            <person name="Varghese N."/>
            <person name="Submissions Spin"/>
        </authorList>
    </citation>
    <scope>NUCLEOTIDE SEQUENCE [LARGE SCALE GENOMIC DNA]</scope>
    <source>
        <strain evidence="13">DSM 43817</strain>
    </source>
</reference>
<evidence type="ECO:0000256" key="10">
    <source>
        <dbReference type="ARBA" id="ARBA00039382"/>
    </source>
</evidence>
<feature type="transmembrane region" description="Helical" evidence="11">
    <location>
        <begin position="236"/>
        <end position="253"/>
    </location>
</feature>
<dbReference type="InterPro" id="IPR001851">
    <property type="entry name" value="ABC_transp_permease"/>
</dbReference>
<dbReference type="AlphaFoldDB" id="A0A1C6T5U7"/>
<keyword evidence="6 11" id="KW-0812">Transmembrane</keyword>
<keyword evidence="5" id="KW-0997">Cell inner membrane</keyword>
<evidence type="ECO:0000313" key="13">
    <source>
        <dbReference type="Proteomes" id="UP000198959"/>
    </source>
</evidence>
<evidence type="ECO:0000256" key="5">
    <source>
        <dbReference type="ARBA" id="ARBA00022519"/>
    </source>
</evidence>
<dbReference type="CDD" id="cd06579">
    <property type="entry name" value="TM_PBP1_transp_AraH_like"/>
    <property type="match status" value="1"/>
</dbReference>
<accession>A0A1C6T5U7</accession>
<dbReference type="OrthoDB" id="3676653at2"/>
<dbReference type="EMBL" id="FMHW01000002">
    <property type="protein sequence ID" value="SCL37009.1"/>
    <property type="molecule type" value="Genomic_DNA"/>
</dbReference>
<evidence type="ECO:0000256" key="3">
    <source>
        <dbReference type="ARBA" id="ARBA00022448"/>
    </source>
</evidence>
<evidence type="ECO:0000256" key="9">
    <source>
        <dbReference type="ARBA" id="ARBA00025439"/>
    </source>
</evidence>
<feature type="transmembrane region" description="Helical" evidence="11">
    <location>
        <begin position="291"/>
        <end position="310"/>
    </location>
</feature>
<feature type="transmembrane region" description="Helical" evidence="11">
    <location>
        <begin position="28"/>
        <end position="46"/>
    </location>
</feature>
<keyword evidence="8 11" id="KW-0472">Membrane</keyword>
<comment type="subcellular location">
    <subcellularLocation>
        <location evidence="1">Cell membrane</location>
        <topology evidence="1">Multi-pass membrane protein</topology>
    </subcellularLocation>
</comment>
<protein>
    <recommendedName>
        <fullName evidence="10">Autoinducer 2 import system permease protein LsrC</fullName>
    </recommendedName>
</protein>
<dbReference type="Proteomes" id="UP000198959">
    <property type="component" value="Unassembled WGS sequence"/>
</dbReference>
<gene>
    <name evidence="12" type="ORF">GA0074692_4523</name>
</gene>
<evidence type="ECO:0000256" key="8">
    <source>
        <dbReference type="ARBA" id="ARBA00023136"/>
    </source>
</evidence>
<dbReference type="RefSeq" id="WP_091647068.1">
    <property type="nucleotide sequence ID" value="NZ_FMHW01000002.1"/>
</dbReference>
<feature type="transmembrane region" description="Helical" evidence="11">
    <location>
        <begin position="145"/>
        <end position="163"/>
    </location>
</feature>
<feature type="transmembrane region" description="Helical" evidence="11">
    <location>
        <begin position="90"/>
        <end position="106"/>
    </location>
</feature>
<keyword evidence="13" id="KW-1185">Reference proteome</keyword>
<evidence type="ECO:0000256" key="11">
    <source>
        <dbReference type="SAM" id="Phobius"/>
    </source>
</evidence>
<sequence length="342" mass="34989">MAISEVTKIPGGGLAANRDLGRKLITNRAIQIIAVEIVLIAVFFSLSPDGAFLNQTNLRGMALTASQVILLAVGQAVLMSAGQIDISQGAAVILSSVVAGKVMLALQGDYPLAVVVLLGLVVSIAIGTLIGLANGLLVGVVKINALVTTLGTLGVMTGIAQVVTGGVNLSGMPAELSSEFGQAYLGALPLPMLASMAVVGVVWLLFRVGPWGTHTLAMGSNFGASRRVGIATLRNTLAIFILSSALAGLAGFIDLSRYSTTNISGHLNDSMAAIAAALIGGTALTGGRISFLGAIFGAFLAIILQSGLVIINLSPFYQTIAIGLMLLVAVSVDRGRDRRRDD</sequence>
<comment type="subunit">
    <text evidence="2">The complex is composed of two ATP-binding proteins (LsrA), two transmembrane proteins (LsrC and LsrD) and a solute-binding protein (LsrB).</text>
</comment>
<keyword evidence="7 11" id="KW-1133">Transmembrane helix</keyword>
<evidence type="ECO:0000256" key="1">
    <source>
        <dbReference type="ARBA" id="ARBA00004651"/>
    </source>
</evidence>
<dbReference type="PANTHER" id="PTHR32196:SF29">
    <property type="entry name" value="AUTOINDUCER 2 IMPORT SYSTEM PERMEASE PROTEIN LSRC"/>
    <property type="match status" value="1"/>
</dbReference>
<dbReference type="PANTHER" id="PTHR32196">
    <property type="entry name" value="ABC TRANSPORTER PERMEASE PROTEIN YPHD-RELATED-RELATED"/>
    <property type="match status" value="1"/>
</dbReference>
<organism evidence="12 13">
    <name type="scientific">Micromonospora pallida</name>
    <dbReference type="NCBI Taxonomy" id="145854"/>
    <lineage>
        <taxon>Bacteria</taxon>
        <taxon>Bacillati</taxon>
        <taxon>Actinomycetota</taxon>
        <taxon>Actinomycetes</taxon>
        <taxon>Micromonosporales</taxon>
        <taxon>Micromonosporaceae</taxon>
        <taxon>Micromonospora</taxon>
    </lineage>
</organism>
<feature type="transmembrane region" description="Helical" evidence="11">
    <location>
        <begin position="265"/>
        <end position="284"/>
    </location>
</feature>
<evidence type="ECO:0000256" key="6">
    <source>
        <dbReference type="ARBA" id="ARBA00022692"/>
    </source>
</evidence>
<evidence type="ECO:0000256" key="7">
    <source>
        <dbReference type="ARBA" id="ARBA00022989"/>
    </source>
</evidence>
<evidence type="ECO:0000256" key="4">
    <source>
        <dbReference type="ARBA" id="ARBA00022475"/>
    </source>
</evidence>
<feature type="transmembrane region" description="Helical" evidence="11">
    <location>
        <begin position="112"/>
        <end position="133"/>
    </location>
</feature>
<name>A0A1C6T5U7_9ACTN</name>
<evidence type="ECO:0000313" key="12">
    <source>
        <dbReference type="EMBL" id="SCL37009.1"/>
    </source>
</evidence>
<keyword evidence="3" id="KW-0813">Transport</keyword>
<dbReference type="GO" id="GO:0022857">
    <property type="term" value="F:transmembrane transporter activity"/>
    <property type="evidence" value="ECO:0007669"/>
    <property type="project" value="InterPro"/>
</dbReference>
<dbReference type="STRING" id="145854.GA0074692_4523"/>
<dbReference type="GO" id="GO:0005886">
    <property type="term" value="C:plasma membrane"/>
    <property type="evidence" value="ECO:0007669"/>
    <property type="project" value="UniProtKB-SubCell"/>
</dbReference>
<dbReference type="Pfam" id="PF02653">
    <property type="entry name" value="BPD_transp_2"/>
    <property type="match status" value="1"/>
</dbReference>
<evidence type="ECO:0000256" key="2">
    <source>
        <dbReference type="ARBA" id="ARBA00011262"/>
    </source>
</evidence>
<comment type="function">
    <text evidence="9">Part of the ABC transporter complex LsrABCD involved in autoinducer 2 (AI-2) import. Probably responsible for the translocation of the substrate across the membrane.</text>
</comment>
<feature type="transmembrane region" description="Helical" evidence="11">
    <location>
        <begin position="58"/>
        <end position="78"/>
    </location>
</feature>
<feature type="transmembrane region" description="Helical" evidence="11">
    <location>
        <begin position="316"/>
        <end position="332"/>
    </location>
</feature>